<sequence length="78" mass="9080">MPSRSPFTVLFVLAILSLHALCVNAQFGNIFQDVFGQQQQQQHAQQQHFQNHHGANVRGWQIQDEERTSNAYYQRIRA</sequence>
<accession>A0ACC2WQL7</accession>
<name>A0ACC2WQL7_9TREE</name>
<proteinExistence type="predicted"/>
<gene>
    <name evidence="1" type="ORF">QFC20_001799</name>
</gene>
<keyword evidence="2" id="KW-1185">Reference proteome</keyword>
<dbReference type="Proteomes" id="UP001230649">
    <property type="component" value="Unassembled WGS sequence"/>
</dbReference>
<organism evidence="1 2">
    <name type="scientific">Naganishia adeliensis</name>
    <dbReference type="NCBI Taxonomy" id="92952"/>
    <lineage>
        <taxon>Eukaryota</taxon>
        <taxon>Fungi</taxon>
        <taxon>Dikarya</taxon>
        <taxon>Basidiomycota</taxon>
        <taxon>Agaricomycotina</taxon>
        <taxon>Tremellomycetes</taxon>
        <taxon>Filobasidiales</taxon>
        <taxon>Filobasidiaceae</taxon>
        <taxon>Naganishia</taxon>
    </lineage>
</organism>
<protein>
    <submittedName>
        <fullName evidence="1">Uncharacterized protein</fullName>
    </submittedName>
</protein>
<reference evidence="1" key="1">
    <citation type="submission" date="2023-04" db="EMBL/GenBank/DDBJ databases">
        <title>Draft Genome sequencing of Naganishia species isolated from polar environments using Oxford Nanopore Technology.</title>
        <authorList>
            <person name="Leo P."/>
            <person name="Venkateswaran K."/>
        </authorList>
    </citation>
    <scope>NUCLEOTIDE SEQUENCE</scope>
    <source>
        <strain evidence="1">MNA-CCFEE 5262</strain>
    </source>
</reference>
<evidence type="ECO:0000313" key="2">
    <source>
        <dbReference type="Proteomes" id="UP001230649"/>
    </source>
</evidence>
<dbReference type="EMBL" id="JASBWS010000011">
    <property type="protein sequence ID" value="KAJ9113773.1"/>
    <property type="molecule type" value="Genomic_DNA"/>
</dbReference>
<evidence type="ECO:0000313" key="1">
    <source>
        <dbReference type="EMBL" id="KAJ9113773.1"/>
    </source>
</evidence>
<comment type="caution">
    <text evidence="1">The sequence shown here is derived from an EMBL/GenBank/DDBJ whole genome shotgun (WGS) entry which is preliminary data.</text>
</comment>